<reference evidence="1" key="1">
    <citation type="submission" date="2018-02" db="EMBL/GenBank/DDBJ databases">
        <title>Rhizophora mucronata_Transcriptome.</title>
        <authorList>
            <person name="Meera S.P."/>
            <person name="Sreeshan A."/>
            <person name="Augustine A."/>
        </authorList>
    </citation>
    <scope>NUCLEOTIDE SEQUENCE</scope>
    <source>
        <tissue evidence="1">Leaf</tissue>
    </source>
</reference>
<evidence type="ECO:0000313" key="1">
    <source>
        <dbReference type="EMBL" id="MBX43425.1"/>
    </source>
</evidence>
<accession>A0A2P2NLU9</accession>
<dbReference type="AlphaFoldDB" id="A0A2P2NLU9"/>
<proteinExistence type="predicted"/>
<sequence length="59" mass="7265">MYCRCYNMYVNQKPNDQKVYVTDQDPKIYKHFITIMKFRKIMPSNRLRTTAPQCFFSFN</sequence>
<protein>
    <submittedName>
        <fullName evidence="1">Uncharacterized protein</fullName>
    </submittedName>
</protein>
<name>A0A2P2NLU9_RHIMU</name>
<organism evidence="1">
    <name type="scientific">Rhizophora mucronata</name>
    <name type="common">Asiatic mangrove</name>
    <dbReference type="NCBI Taxonomy" id="61149"/>
    <lineage>
        <taxon>Eukaryota</taxon>
        <taxon>Viridiplantae</taxon>
        <taxon>Streptophyta</taxon>
        <taxon>Embryophyta</taxon>
        <taxon>Tracheophyta</taxon>
        <taxon>Spermatophyta</taxon>
        <taxon>Magnoliopsida</taxon>
        <taxon>eudicotyledons</taxon>
        <taxon>Gunneridae</taxon>
        <taxon>Pentapetalae</taxon>
        <taxon>rosids</taxon>
        <taxon>fabids</taxon>
        <taxon>Malpighiales</taxon>
        <taxon>Rhizophoraceae</taxon>
        <taxon>Rhizophora</taxon>
    </lineage>
</organism>
<dbReference type="EMBL" id="GGEC01062941">
    <property type="protein sequence ID" value="MBX43425.1"/>
    <property type="molecule type" value="Transcribed_RNA"/>
</dbReference>